<gene>
    <name evidence="4" type="ORF">M513_11617</name>
    <name evidence="5" type="ORF">M514_11617</name>
</gene>
<dbReference type="InterPro" id="IPR002068">
    <property type="entry name" value="A-crystallin/Hsp20_dom"/>
</dbReference>
<dbReference type="GO" id="GO:0042026">
    <property type="term" value="P:protein refolding"/>
    <property type="evidence" value="ECO:0007669"/>
    <property type="project" value="TreeGrafter"/>
</dbReference>
<keyword evidence="6" id="KW-1185">Reference proteome</keyword>
<dbReference type="AlphaFoldDB" id="A0A085NS90"/>
<name>A0A085NS90_9BILA</name>
<dbReference type="EMBL" id="KL367478">
    <property type="protein sequence ID" value="KFD72336.1"/>
    <property type="molecule type" value="Genomic_DNA"/>
</dbReference>
<feature type="domain" description="SHSP" evidence="3">
    <location>
        <begin position="81"/>
        <end position="190"/>
    </location>
</feature>
<dbReference type="GO" id="GO:0009408">
    <property type="term" value="P:response to heat"/>
    <property type="evidence" value="ECO:0007669"/>
    <property type="project" value="TreeGrafter"/>
</dbReference>
<dbReference type="InterPro" id="IPR008978">
    <property type="entry name" value="HSP20-like_chaperone"/>
</dbReference>
<proteinExistence type="inferred from homology"/>
<comment type="similarity">
    <text evidence="1 2">Belongs to the small heat shock protein (HSP20) family.</text>
</comment>
<reference evidence="5 6" key="1">
    <citation type="journal article" date="2014" name="Nat. Genet.">
        <title>Genome and transcriptome of the porcine whipworm Trichuris suis.</title>
        <authorList>
            <person name="Jex A.R."/>
            <person name="Nejsum P."/>
            <person name="Schwarz E.M."/>
            <person name="Hu L."/>
            <person name="Young N.D."/>
            <person name="Hall R.S."/>
            <person name="Korhonen P.K."/>
            <person name="Liao S."/>
            <person name="Thamsborg S."/>
            <person name="Xia J."/>
            <person name="Xu P."/>
            <person name="Wang S."/>
            <person name="Scheerlinck J.P."/>
            <person name="Hofmann A."/>
            <person name="Sternberg P.W."/>
            <person name="Wang J."/>
            <person name="Gasser R.B."/>
        </authorList>
    </citation>
    <scope>NUCLEOTIDE SEQUENCE [LARGE SCALE GENOMIC DNA]</scope>
    <source>
        <strain evidence="5">DCEP-RM93F</strain>
        <strain evidence="4">DCEP-RM93M</strain>
    </source>
</reference>
<evidence type="ECO:0000313" key="4">
    <source>
        <dbReference type="EMBL" id="KFD47523.1"/>
    </source>
</evidence>
<evidence type="ECO:0000259" key="3">
    <source>
        <dbReference type="PROSITE" id="PS01031"/>
    </source>
</evidence>
<dbReference type="GO" id="GO:0005737">
    <property type="term" value="C:cytoplasm"/>
    <property type="evidence" value="ECO:0007669"/>
    <property type="project" value="TreeGrafter"/>
</dbReference>
<evidence type="ECO:0000256" key="1">
    <source>
        <dbReference type="PROSITE-ProRule" id="PRU00285"/>
    </source>
</evidence>
<dbReference type="PRINTS" id="PR00299">
    <property type="entry name" value="ACRYSTALLIN"/>
</dbReference>
<dbReference type="GO" id="GO:0051082">
    <property type="term" value="F:unfolded protein binding"/>
    <property type="evidence" value="ECO:0007669"/>
    <property type="project" value="TreeGrafter"/>
</dbReference>
<evidence type="ECO:0000313" key="5">
    <source>
        <dbReference type="EMBL" id="KFD72336.1"/>
    </source>
</evidence>
<organism evidence="5">
    <name type="scientific">Trichuris suis</name>
    <name type="common">pig whipworm</name>
    <dbReference type="NCBI Taxonomy" id="68888"/>
    <lineage>
        <taxon>Eukaryota</taxon>
        <taxon>Metazoa</taxon>
        <taxon>Ecdysozoa</taxon>
        <taxon>Nematoda</taxon>
        <taxon>Enoplea</taxon>
        <taxon>Dorylaimia</taxon>
        <taxon>Trichinellida</taxon>
        <taxon>Trichuridae</taxon>
        <taxon>Trichuris</taxon>
    </lineage>
</organism>
<evidence type="ECO:0000313" key="6">
    <source>
        <dbReference type="Proteomes" id="UP000030764"/>
    </source>
</evidence>
<evidence type="ECO:0000256" key="2">
    <source>
        <dbReference type="RuleBase" id="RU003616"/>
    </source>
</evidence>
<dbReference type="Pfam" id="PF00011">
    <property type="entry name" value="HSP20"/>
    <property type="match status" value="1"/>
</dbReference>
<dbReference type="PANTHER" id="PTHR45640">
    <property type="entry name" value="HEAT SHOCK PROTEIN HSP-12.2-RELATED"/>
    <property type="match status" value="1"/>
</dbReference>
<dbReference type="Proteomes" id="UP000030764">
    <property type="component" value="Unassembled WGS sequence"/>
</dbReference>
<dbReference type="GO" id="GO:0043066">
    <property type="term" value="P:negative regulation of apoptotic process"/>
    <property type="evidence" value="ECO:0007669"/>
    <property type="project" value="TreeGrafter"/>
</dbReference>
<accession>A0A085NS90</accession>
<dbReference type="GO" id="GO:0005634">
    <property type="term" value="C:nucleus"/>
    <property type="evidence" value="ECO:0007669"/>
    <property type="project" value="TreeGrafter"/>
</dbReference>
<dbReference type="PANTHER" id="PTHR45640:SF26">
    <property type="entry name" value="RE23625P"/>
    <property type="match status" value="1"/>
</dbReference>
<dbReference type="CDD" id="cd06526">
    <property type="entry name" value="metazoan_ACD"/>
    <property type="match status" value="1"/>
</dbReference>
<sequence length="205" mass="23457">MVNGDEKPAAVKCAERTLELETHAETMSMFPWSIFPSFNDNPTTNGFPLQRWDPFAEASRMMQHMDGMFRMLMEPHGFMNNRGFEIMNSVPTTMESNGNFRVALDVRDYRPEEIKVTTLQDRVIIEGRQEASRGDHGGFFARQFTRSYMFPRGVMPQDVTSSLSADGMLTIEARGQGTIEDATSQPNRRRRNARDLVLSEPTIFY</sequence>
<dbReference type="PROSITE" id="PS01031">
    <property type="entry name" value="SHSP"/>
    <property type="match status" value="1"/>
</dbReference>
<dbReference type="InterPro" id="IPR001436">
    <property type="entry name" value="Alpha-crystallin/sHSP_animal"/>
</dbReference>
<dbReference type="Gene3D" id="2.60.40.790">
    <property type="match status" value="1"/>
</dbReference>
<dbReference type="Proteomes" id="UP000030758">
    <property type="component" value="Unassembled WGS sequence"/>
</dbReference>
<dbReference type="EMBL" id="KL363324">
    <property type="protein sequence ID" value="KFD47523.1"/>
    <property type="molecule type" value="Genomic_DNA"/>
</dbReference>
<dbReference type="SUPFAM" id="SSF49764">
    <property type="entry name" value="HSP20-like chaperones"/>
    <property type="match status" value="1"/>
</dbReference>
<protein>
    <recommendedName>
        <fullName evidence="3">SHSP domain-containing protein</fullName>
    </recommendedName>
</protein>